<sequence length="71" mass="7802">MRIDRTFIFHTNKSAGFNAGVAIKVSNGVAAGVTLGGNYVVRVTAMVMRKPMWQAMWGMRIAKRPSMRGAM</sequence>
<dbReference type="RefSeq" id="WP_165688448.1">
    <property type="nucleotide sequence ID" value="NZ_MLHK01000013.1"/>
</dbReference>
<accession>A0A1V3IXE0</accession>
<evidence type="ECO:0000313" key="1">
    <source>
        <dbReference type="EMBL" id="OOF46643.1"/>
    </source>
</evidence>
<proteinExistence type="predicted"/>
<dbReference type="Proteomes" id="UP000188728">
    <property type="component" value="Unassembled WGS sequence"/>
</dbReference>
<organism evidence="1 2">
    <name type="scientific">Rodentibacter trehalosifermentans</name>
    <dbReference type="NCBI Taxonomy" id="1908263"/>
    <lineage>
        <taxon>Bacteria</taxon>
        <taxon>Pseudomonadati</taxon>
        <taxon>Pseudomonadota</taxon>
        <taxon>Gammaproteobacteria</taxon>
        <taxon>Pasteurellales</taxon>
        <taxon>Pasteurellaceae</taxon>
        <taxon>Rodentibacter</taxon>
    </lineage>
</organism>
<evidence type="ECO:0000313" key="2">
    <source>
        <dbReference type="Proteomes" id="UP000188728"/>
    </source>
</evidence>
<gene>
    <name evidence="1" type="ORF">BKK51_01845</name>
</gene>
<dbReference type="AlphaFoldDB" id="A0A1V3IXE0"/>
<dbReference type="EMBL" id="MLHK01000013">
    <property type="protein sequence ID" value="OOF46643.1"/>
    <property type="molecule type" value="Genomic_DNA"/>
</dbReference>
<comment type="caution">
    <text evidence="1">The sequence shown here is derived from an EMBL/GenBank/DDBJ whole genome shotgun (WGS) entry which is preliminary data.</text>
</comment>
<name>A0A1V3IXE0_9PAST</name>
<reference evidence="1 2" key="1">
    <citation type="submission" date="2016-10" db="EMBL/GenBank/DDBJ databases">
        <title>Rodentibacter gen. nov. and new species.</title>
        <authorList>
            <person name="Christensen H."/>
        </authorList>
    </citation>
    <scope>NUCLEOTIDE SEQUENCE [LARGE SCALE GENOMIC DNA]</scope>
    <source>
        <strain evidence="1 2">H1983213011</strain>
    </source>
</reference>
<protein>
    <submittedName>
        <fullName evidence="1">Uncharacterized protein</fullName>
    </submittedName>
</protein>